<gene>
    <name evidence="1" type="primary">30</name>
    <name evidence="1" type="ORF">PBI_COTE_30</name>
</gene>
<dbReference type="Proteomes" id="UP000282541">
    <property type="component" value="Segment"/>
</dbReference>
<accession>A0A3G2KF45</accession>
<evidence type="ECO:0000313" key="1">
    <source>
        <dbReference type="EMBL" id="AYN57603.1"/>
    </source>
</evidence>
<organism evidence="1 2">
    <name type="scientific">Arthrobacter phage Cote</name>
    <dbReference type="NCBI Taxonomy" id="2419953"/>
    <lineage>
        <taxon>Viruses</taxon>
        <taxon>Duplodnaviria</taxon>
        <taxon>Heunggongvirae</taxon>
        <taxon>Uroviricota</taxon>
        <taxon>Caudoviricetes</taxon>
        <taxon>Coralvirus</taxon>
        <taxon>Coralvirus coral</taxon>
    </lineage>
</organism>
<evidence type="ECO:0000313" key="2">
    <source>
        <dbReference type="Proteomes" id="UP000282541"/>
    </source>
</evidence>
<proteinExistence type="predicted"/>
<protein>
    <submittedName>
        <fullName evidence="1">Uncharacterized protein</fullName>
    </submittedName>
</protein>
<name>A0A3G2KF45_9CAUD</name>
<reference evidence="1 2" key="1">
    <citation type="submission" date="2018-09" db="EMBL/GenBank/DDBJ databases">
        <authorList>
            <person name="Rimple P.A."/>
            <person name="Stoner T.H."/>
            <person name="Garlena R.A."/>
            <person name="Russell D.A."/>
            <person name="Pope W.H."/>
            <person name="Jacobs-Sera D."/>
            <person name="Hatfull G.F."/>
        </authorList>
    </citation>
    <scope>NUCLEOTIDE SEQUENCE [LARGE SCALE GENOMIC DNA]</scope>
</reference>
<sequence length="238" mass="26547">METYTTTAAGRTVELEIVENAPRGYAVNFHQLNECIGLINFHAEGFEAETSYTESGQWIALGVFADRFEALGAVVQHLEQRLERLEDADDLPAAQDPADADELLMDLLDPEVYGDHYGPAARRDILRRAAYDMGINDRRAHAEMLPVIARRAADMIRDEMAPMLLEQLKQDAADELAAAGWTADPYRTSYSHPTRGHFALNFYPTRVAVYLEKDQELSLSRDGMDGTKLAQIITAATN</sequence>
<dbReference type="EMBL" id="MH834608">
    <property type="protein sequence ID" value="AYN57603.1"/>
    <property type="molecule type" value="Genomic_DNA"/>
</dbReference>